<dbReference type="AlphaFoldDB" id="A0A5D5AIM0"/>
<dbReference type="InterPro" id="IPR011991">
    <property type="entry name" value="ArsR-like_HTH"/>
</dbReference>
<comment type="caution">
    <text evidence="2">The sequence shown here is derived from an EMBL/GenBank/DDBJ whole genome shotgun (WGS) entry which is preliminary data.</text>
</comment>
<dbReference type="RefSeq" id="WP_149081847.1">
    <property type="nucleotide sequence ID" value="NZ_VTAW01000015.1"/>
</dbReference>
<reference evidence="2 3" key="1">
    <citation type="submission" date="2019-08" db="EMBL/GenBank/DDBJ databases">
        <title>Archaea genome.</title>
        <authorList>
            <person name="Kajale S."/>
            <person name="Shouche Y."/>
            <person name="Deshpande N."/>
            <person name="Sharma A."/>
        </authorList>
    </citation>
    <scope>NUCLEOTIDE SEQUENCE [LARGE SCALE GENOMIC DNA]</scope>
    <source>
        <strain evidence="2 3">ESP3B_9</strain>
    </source>
</reference>
<dbReference type="EMBL" id="VTAW01000015">
    <property type="protein sequence ID" value="TYT61698.1"/>
    <property type="molecule type" value="Genomic_DNA"/>
</dbReference>
<dbReference type="CDD" id="cd00090">
    <property type="entry name" value="HTH_ARSR"/>
    <property type="match status" value="1"/>
</dbReference>
<proteinExistence type="predicted"/>
<organism evidence="2 3">
    <name type="scientific">Natrialba swarupiae</name>
    <dbReference type="NCBI Taxonomy" id="2448032"/>
    <lineage>
        <taxon>Archaea</taxon>
        <taxon>Methanobacteriati</taxon>
        <taxon>Methanobacteriota</taxon>
        <taxon>Stenosarchaea group</taxon>
        <taxon>Halobacteria</taxon>
        <taxon>Halobacteriales</taxon>
        <taxon>Natrialbaceae</taxon>
        <taxon>Natrialba</taxon>
    </lineage>
</organism>
<evidence type="ECO:0000313" key="3">
    <source>
        <dbReference type="Proteomes" id="UP000324104"/>
    </source>
</evidence>
<evidence type="ECO:0000313" key="2">
    <source>
        <dbReference type="EMBL" id="TYT61698.1"/>
    </source>
</evidence>
<dbReference type="InterPro" id="IPR019885">
    <property type="entry name" value="Tscrpt_reg_HTH_AsnC-type_CS"/>
</dbReference>
<dbReference type="Proteomes" id="UP000324104">
    <property type="component" value="Unassembled WGS sequence"/>
</dbReference>
<keyword evidence="3" id="KW-1185">Reference proteome</keyword>
<gene>
    <name evidence="2" type="ORF">FYC77_12590</name>
</gene>
<dbReference type="InterPro" id="IPR036388">
    <property type="entry name" value="WH-like_DNA-bd_sf"/>
</dbReference>
<dbReference type="InterPro" id="IPR036390">
    <property type="entry name" value="WH_DNA-bd_sf"/>
</dbReference>
<dbReference type="SUPFAM" id="SSF46785">
    <property type="entry name" value="Winged helix' DNA-binding domain"/>
    <property type="match status" value="1"/>
</dbReference>
<sequence>MSENDRDNRGHFQTEHSDREYLAAVANREPAGTSEIAEEVGVTRQNADQRLRRLEDQGKVSCKKVGTSLVWSLEEETHVVQHVDPDDSFWEAETYPGEEMSAEDIDDVLYS</sequence>
<evidence type="ECO:0000256" key="1">
    <source>
        <dbReference type="SAM" id="MobiDB-lite"/>
    </source>
</evidence>
<accession>A0A5D5AIM0</accession>
<name>A0A5D5AIM0_9EURY</name>
<protein>
    <submittedName>
        <fullName evidence="2">Winged helix-turn-helix transcriptional regulator</fullName>
    </submittedName>
</protein>
<dbReference type="PROSITE" id="PS00519">
    <property type="entry name" value="HTH_ASNC_1"/>
    <property type="match status" value="1"/>
</dbReference>
<feature type="region of interest" description="Disordered" evidence="1">
    <location>
        <begin position="1"/>
        <end position="20"/>
    </location>
</feature>
<dbReference type="Gene3D" id="1.10.10.10">
    <property type="entry name" value="Winged helix-like DNA-binding domain superfamily/Winged helix DNA-binding domain"/>
    <property type="match status" value="1"/>
</dbReference>